<name>A0ABT9DD03_9CELL</name>
<organism evidence="2 3">
    <name type="scientific">Actinotalea lenta</name>
    <dbReference type="NCBI Taxonomy" id="3064654"/>
    <lineage>
        <taxon>Bacteria</taxon>
        <taxon>Bacillati</taxon>
        <taxon>Actinomycetota</taxon>
        <taxon>Actinomycetes</taxon>
        <taxon>Micrococcales</taxon>
        <taxon>Cellulomonadaceae</taxon>
        <taxon>Actinotalea</taxon>
    </lineage>
</organism>
<keyword evidence="3" id="KW-1185">Reference proteome</keyword>
<accession>A0ABT9DD03</accession>
<evidence type="ECO:0000313" key="2">
    <source>
        <dbReference type="EMBL" id="MDO8108426.1"/>
    </source>
</evidence>
<protein>
    <submittedName>
        <fullName evidence="2">Uncharacterized protein</fullName>
    </submittedName>
</protein>
<dbReference type="Proteomes" id="UP001232536">
    <property type="component" value="Unassembled WGS sequence"/>
</dbReference>
<reference evidence="2 3" key="1">
    <citation type="submission" date="2023-07" db="EMBL/GenBank/DDBJ databases">
        <title>Description of novel actinomycetes strains, isolated from tidal flat sediment.</title>
        <authorList>
            <person name="Lu C."/>
        </authorList>
    </citation>
    <scope>NUCLEOTIDE SEQUENCE [LARGE SCALE GENOMIC DNA]</scope>
    <source>
        <strain evidence="2 3">SYSU T00b441</strain>
    </source>
</reference>
<dbReference type="RefSeq" id="WP_304602126.1">
    <property type="nucleotide sequence ID" value="NZ_JAUQYO010000001.1"/>
</dbReference>
<dbReference type="EMBL" id="JAUQYP010000002">
    <property type="protein sequence ID" value="MDO8108426.1"/>
    <property type="molecule type" value="Genomic_DNA"/>
</dbReference>
<comment type="caution">
    <text evidence="2">The sequence shown here is derived from an EMBL/GenBank/DDBJ whole genome shotgun (WGS) entry which is preliminary data.</text>
</comment>
<feature type="region of interest" description="Disordered" evidence="1">
    <location>
        <begin position="1"/>
        <end position="21"/>
    </location>
</feature>
<evidence type="ECO:0000313" key="3">
    <source>
        <dbReference type="Proteomes" id="UP001232536"/>
    </source>
</evidence>
<sequence length="182" mass="18985">MRVEEHADLRAGGSAPHGPVRTVRVTSVTVTDGGRPRSSDVAATLRLGRVGITVLGPPHRAARPGLVPWRHAPDPGTPEGLVCVPYDQVTSTHAKRGAGWLTPSTLVVVFRAAAGRDFGSVTLTLRAGAAGALLARDIAVVSARHQASVCSTRARPLEEFVASPTAQVSGSFVRYCLPDAGR</sequence>
<gene>
    <name evidence="2" type="ORF">Q6348_14610</name>
</gene>
<proteinExistence type="predicted"/>
<evidence type="ECO:0000256" key="1">
    <source>
        <dbReference type="SAM" id="MobiDB-lite"/>
    </source>
</evidence>